<evidence type="ECO:0000256" key="11">
    <source>
        <dbReference type="ARBA" id="ARBA00023136"/>
    </source>
</evidence>
<name>A0A5B6VN36_9ROSI</name>
<dbReference type="EMBL" id="SMMG02000006">
    <property type="protein sequence ID" value="KAA3470570.1"/>
    <property type="molecule type" value="Genomic_DNA"/>
</dbReference>
<comment type="caution">
    <text evidence="13">The sequence shown here is derived from an EMBL/GenBank/DDBJ whole genome shotgun (WGS) entry which is preliminary data.</text>
</comment>
<dbReference type="GO" id="GO:0016758">
    <property type="term" value="F:hexosyltransferase activity"/>
    <property type="evidence" value="ECO:0007669"/>
    <property type="project" value="InterPro"/>
</dbReference>
<dbReference type="InterPro" id="IPR002659">
    <property type="entry name" value="Glyco_trans_31"/>
</dbReference>
<gene>
    <name evidence="13" type="ORF">EPI10_016268</name>
</gene>
<evidence type="ECO:0000256" key="2">
    <source>
        <dbReference type="ARBA" id="ARBA00004323"/>
    </source>
</evidence>
<comment type="similarity">
    <text evidence="4">Belongs to the glycosyltransferase 31 family.</text>
</comment>
<dbReference type="Proteomes" id="UP000325315">
    <property type="component" value="Unassembled WGS sequence"/>
</dbReference>
<comment type="subcellular location">
    <subcellularLocation>
        <location evidence="2">Golgi apparatus membrane</location>
        <topology evidence="2">Single-pass type II membrane protein</topology>
    </subcellularLocation>
</comment>
<evidence type="ECO:0000256" key="10">
    <source>
        <dbReference type="ARBA" id="ARBA00023034"/>
    </source>
</evidence>
<evidence type="ECO:0000256" key="12">
    <source>
        <dbReference type="ARBA" id="ARBA00023211"/>
    </source>
</evidence>
<dbReference type="Pfam" id="PF01762">
    <property type="entry name" value="Galactosyl_T"/>
    <property type="match status" value="1"/>
</dbReference>
<evidence type="ECO:0000256" key="8">
    <source>
        <dbReference type="ARBA" id="ARBA00022968"/>
    </source>
</evidence>
<evidence type="ECO:0000256" key="9">
    <source>
        <dbReference type="ARBA" id="ARBA00022989"/>
    </source>
</evidence>
<keyword evidence="11" id="KW-0472">Membrane</keyword>
<keyword evidence="7" id="KW-0812">Transmembrane</keyword>
<keyword evidence="6 13" id="KW-0808">Transferase</keyword>
<keyword evidence="12" id="KW-0464">Manganese</keyword>
<comment type="pathway">
    <text evidence="3">Protein modification; protein glycosylation.</text>
</comment>
<dbReference type="UniPathway" id="UPA00378"/>
<keyword evidence="14" id="KW-1185">Reference proteome</keyword>
<dbReference type="GO" id="GO:0000139">
    <property type="term" value="C:Golgi membrane"/>
    <property type="evidence" value="ECO:0007669"/>
    <property type="project" value="UniProtKB-SubCell"/>
</dbReference>
<evidence type="ECO:0000313" key="13">
    <source>
        <dbReference type="EMBL" id="KAA3470570.1"/>
    </source>
</evidence>
<keyword evidence="9" id="KW-1133">Transmembrane helix</keyword>
<dbReference type="AlphaFoldDB" id="A0A5B6VN36"/>
<protein>
    <submittedName>
        <fullName evidence="13">Putative beta-1,3-galactosyltransferase 2 isoform X1</fullName>
    </submittedName>
</protein>
<evidence type="ECO:0000313" key="14">
    <source>
        <dbReference type="Proteomes" id="UP000325315"/>
    </source>
</evidence>
<comment type="cofactor">
    <cofactor evidence="1">
        <name>Mn(2+)</name>
        <dbReference type="ChEBI" id="CHEBI:29035"/>
    </cofactor>
</comment>
<sequence length="74" mass="8397">MVIGDGVLTPAISGWELFLNLKKEEKHVSKHIIGEDHVEGYIELPIKPKMYFATALALWDANFYVNVDDDVHIT</sequence>
<dbReference type="OrthoDB" id="1696206at2759"/>
<organism evidence="13 14">
    <name type="scientific">Gossypium australe</name>
    <dbReference type="NCBI Taxonomy" id="47621"/>
    <lineage>
        <taxon>Eukaryota</taxon>
        <taxon>Viridiplantae</taxon>
        <taxon>Streptophyta</taxon>
        <taxon>Embryophyta</taxon>
        <taxon>Tracheophyta</taxon>
        <taxon>Spermatophyta</taxon>
        <taxon>Magnoliopsida</taxon>
        <taxon>eudicotyledons</taxon>
        <taxon>Gunneridae</taxon>
        <taxon>Pentapetalae</taxon>
        <taxon>rosids</taxon>
        <taxon>malvids</taxon>
        <taxon>Malvales</taxon>
        <taxon>Malvaceae</taxon>
        <taxon>Malvoideae</taxon>
        <taxon>Gossypium</taxon>
    </lineage>
</organism>
<keyword evidence="5 13" id="KW-0328">Glycosyltransferase</keyword>
<evidence type="ECO:0000256" key="6">
    <source>
        <dbReference type="ARBA" id="ARBA00022679"/>
    </source>
</evidence>
<evidence type="ECO:0000256" key="1">
    <source>
        <dbReference type="ARBA" id="ARBA00001936"/>
    </source>
</evidence>
<evidence type="ECO:0000256" key="5">
    <source>
        <dbReference type="ARBA" id="ARBA00022676"/>
    </source>
</evidence>
<keyword evidence="8" id="KW-0735">Signal-anchor</keyword>
<evidence type="ECO:0000256" key="4">
    <source>
        <dbReference type="ARBA" id="ARBA00008661"/>
    </source>
</evidence>
<reference evidence="14" key="1">
    <citation type="journal article" date="2019" name="Plant Biotechnol. J.">
        <title>Genome sequencing of the Australian wild diploid species Gossypium australe highlights disease resistance and delayed gland morphogenesis.</title>
        <authorList>
            <person name="Cai Y."/>
            <person name="Cai X."/>
            <person name="Wang Q."/>
            <person name="Wang P."/>
            <person name="Zhang Y."/>
            <person name="Cai C."/>
            <person name="Xu Y."/>
            <person name="Wang K."/>
            <person name="Zhou Z."/>
            <person name="Wang C."/>
            <person name="Geng S."/>
            <person name="Li B."/>
            <person name="Dong Q."/>
            <person name="Hou Y."/>
            <person name="Wang H."/>
            <person name="Ai P."/>
            <person name="Liu Z."/>
            <person name="Yi F."/>
            <person name="Sun M."/>
            <person name="An G."/>
            <person name="Cheng J."/>
            <person name="Zhang Y."/>
            <person name="Shi Q."/>
            <person name="Xie Y."/>
            <person name="Shi X."/>
            <person name="Chang Y."/>
            <person name="Huang F."/>
            <person name="Chen Y."/>
            <person name="Hong S."/>
            <person name="Mi L."/>
            <person name="Sun Q."/>
            <person name="Zhang L."/>
            <person name="Zhou B."/>
            <person name="Peng R."/>
            <person name="Zhang X."/>
            <person name="Liu F."/>
        </authorList>
    </citation>
    <scope>NUCLEOTIDE SEQUENCE [LARGE SCALE GENOMIC DNA]</scope>
    <source>
        <strain evidence="14">cv. PA1801</strain>
    </source>
</reference>
<accession>A0A5B6VN36</accession>
<evidence type="ECO:0000256" key="7">
    <source>
        <dbReference type="ARBA" id="ARBA00022692"/>
    </source>
</evidence>
<keyword evidence="10" id="KW-0333">Golgi apparatus</keyword>
<evidence type="ECO:0000256" key="3">
    <source>
        <dbReference type="ARBA" id="ARBA00004922"/>
    </source>
</evidence>
<proteinExistence type="inferred from homology"/>